<feature type="domain" description="N-acetylmuramoyl-L-alanine amidase" evidence="13">
    <location>
        <begin position="20"/>
        <end position="171"/>
    </location>
</feature>
<comment type="subcellular location">
    <subcellularLocation>
        <location evidence="3">Cytoplasm</location>
    </subcellularLocation>
</comment>
<dbReference type="Gene3D" id="3.40.80.10">
    <property type="entry name" value="Peptidoglycan recognition protein-like"/>
    <property type="match status" value="1"/>
</dbReference>
<evidence type="ECO:0000256" key="12">
    <source>
        <dbReference type="ARBA" id="ARBA00042615"/>
    </source>
</evidence>
<dbReference type="GO" id="GO:0008745">
    <property type="term" value="F:N-acetylmuramoyl-L-alanine amidase activity"/>
    <property type="evidence" value="ECO:0007669"/>
    <property type="project" value="UniProtKB-EC"/>
</dbReference>
<keyword evidence="7" id="KW-0479">Metal-binding</keyword>
<dbReference type="NCBIfam" id="NF008758">
    <property type="entry name" value="PRK11789.1"/>
    <property type="match status" value="1"/>
</dbReference>
<dbReference type="SUPFAM" id="SSF55846">
    <property type="entry name" value="N-acetylmuramoyl-L-alanine amidase-like"/>
    <property type="match status" value="1"/>
</dbReference>
<dbReference type="PANTHER" id="PTHR30417">
    <property type="entry name" value="N-ACETYLMURAMOYL-L-ALANINE AMIDASE AMID"/>
    <property type="match status" value="1"/>
</dbReference>
<evidence type="ECO:0000313" key="16">
    <source>
        <dbReference type="Proteomes" id="UP000291338"/>
    </source>
</evidence>
<dbReference type="SMART" id="SM00644">
    <property type="entry name" value="Ami_2"/>
    <property type="match status" value="1"/>
</dbReference>
<dbReference type="InterPro" id="IPR002502">
    <property type="entry name" value="Amidase_domain"/>
</dbReference>
<evidence type="ECO:0000259" key="13">
    <source>
        <dbReference type="SMART" id="SM00644"/>
    </source>
</evidence>
<dbReference type="GO" id="GO:0009254">
    <property type="term" value="P:peptidoglycan turnover"/>
    <property type="evidence" value="ECO:0007669"/>
    <property type="project" value="TreeGrafter"/>
</dbReference>
<keyword evidence="8" id="KW-0378">Hydrolase</keyword>
<comment type="catalytic activity">
    <reaction evidence="1">
        <text>Hydrolyzes the link between N-acetylmuramoyl residues and L-amino acid residues in certain cell-wall glycopeptides.</text>
        <dbReference type="EC" id="3.5.1.28"/>
    </reaction>
</comment>
<evidence type="ECO:0000256" key="6">
    <source>
        <dbReference type="ARBA" id="ARBA00022490"/>
    </source>
</evidence>
<evidence type="ECO:0000256" key="9">
    <source>
        <dbReference type="ARBA" id="ARBA00022833"/>
    </source>
</evidence>
<comment type="similarity">
    <text evidence="4">Belongs to the N-acetylmuramoyl-L-alanine amidase 2 family.</text>
</comment>
<dbReference type="GO" id="GO:0009253">
    <property type="term" value="P:peptidoglycan catabolic process"/>
    <property type="evidence" value="ECO:0007669"/>
    <property type="project" value="InterPro"/>
</dbReference>
<comment type="cofactor">
    <cofactor evidence="2">
        <name>Zn(2+)</name>
        <dbReference type="ChEBI" id="CHEBI:29105"/>
    </cofactor>
</comment>
<keyword evidence="9" id="KW-0862">Zinc</keyword>
<evidence type="ECO:0000313" key="14">
    <source>
        <dbReference type="EMBL" id="RZQ54120.1"/>
    </source>
</evidence>
<protein>
    <recommendedName>
        <fullName evidence="11">1,6-anhydro-N-acetylmuramyl-L-alanine amidase AmpD</fullName>
        <ecNumber evidence="5">3.5.1.28</ecNumber>
    </recommendedName>
    <alternativeName>
        <fullName evidence="12">N-acetylmuramoyl-L-alanine amidase</fullName>
    </alternativeName>
</protein>
<organism evidence="14 16">
    <name type="scientific">Pseudoalteromonas phenolica</name>
    <dbReference type="NCBI Taxonomy" id="161398"/>
    <lineage>
        <taxon>Bacteria</taxon>
        <taxon>Pseudomonadati</taxon>
        <taxon>Pseudomonadota</taxon>
        <taxon>Gammaproteobacteria</taxon>
        <taxon>Alteromonadales</taxon>
        <taxon>Pseudoalteromonadaceae</taxon>
        <taxon>Pseudoalteromonas</taxon>
    </lineage>
</organism>
<evidence type="ECO:0000256" key="5">
    <source>
        <dbReference type="ARBA" id="ARBA00011901"/>
    </source>
</evidence>
<keyword evidence="10" id="KW-0961">Cell wall biogenesis/degradation</keyword>
<dbReference type="GO" id="GO:0046872">
    <property type="term" value="F:metal ion binding"/>
    <property type="evidence" value="ECO:0007669"/>
    <property type="project" value="UniProtKB-KW"/>
</dbReference>
<dbReference type="PANTHER" id="PTHR30417:SF4">
    <property type="entry name" value="1,6-ANHYDRO-N-ACETYLMURAMYL-L-ALANINE AMIDASE AMPD"/>
    <property type="match status" value="1"/>
</dbReference>
<dbReference type="GO" id="GO:0005737">
    <property type="term" value="C:cytoplasm"/>
    <property type="evidence" value="ECO:0007669"/>
    <property type="project" value="UniProtKB-SubCell"/>
</dbReference>
<dbReference type="InterPro" id="IPR036505">
    <property type="entry name" value="Amidase/PGRP_sf"/>
</dbReference>
<evidence type="ECO:0000256" key="3">
    <source>
        <dbReference type="ARBA" id="ARBA00004496"/>
    </source>
</evidence>
<dbReference type="CDD" id="cd06583">
    <property type="entry name" value="PGRP"/>
    <property type="match status" value="1"/>
</dbReference>
<dbReference type="AlphaFoldDB" id="A0A4Q7IQ51"/>
<dbReference type="EMBL" id="PNCM01000013">
    <property type="protein sequence ID" value="TMP81957.1"/>
    <property type="molecule type" value="Genomic_DNA"/>
</dbReference>
<dbReference type="Pfam" id="PF01510">
    <property type="entry name" value="Amidase_2"/>
    <property type="match status" value="1"/>
</dbReference>
<reference evidence="15" key="4">
    <citation type="submission" date="2019-09" db="EMBL/GenBank/DDBJ databases">
        <title>Co-occurence of chitin degradation, pigmentation and bioactivity in marine Pseudoalteromonas.</title>
        <authorList>
            <person name="Sonnenschein E.C."/>
            <person name="Bech P.K."/>
        </authorList>
    </citation>
    <scope>NUCLEOTIDE SEQUENCE</scope>
    <source>
        <strain evidence="15">S1189</strain>
    </source>
</reference>
<dbReference type="GO" id="GO:0071555">
    <property type="term" value="P:cell wall organization"/>
    <property type="evidence" value="ECO:0007669"/>
    <property type="project" value="UniProtKB-KW"/>
</dbReference>
<dbReference type="Proteomes" id="UP000291338">
    <property type="component" value="Unassembled WGS sequence"/>
</dbReference>
<dbReference type="EC" id="3.5.1.28" evidence="5"/>
<proteinExistence type="inferred from homology"/>
<dbReference type="Proteomes" id="UP000307362">
    <property type="component" value="Unassembled WGS sequence"/>
</dbReference>
<evidence type="ECO:0000256" key="10">
    <source>
        <dbReference type="ARBA" id="ARBA00023316"/>
    </source>
</evidence>
<reference evidence="14 16" key="2">
    <citation type="submission" date="2018-01" db="EMBL/GenBank/DDBJ databases">
        <title>Co-occurrence of chitin degradation, pigmentation and bioactivity in marine Pseudoalteromonas.</title>
        <authorList>
            <person name="Paulsen S."/>
            <person name="Gram L."/>
            <person name="Machado H."/>
        </authorList>
    </citation>
    <scope>NUCLEOTIDE SEQUENCE [LARGE SCALE GENOMIC DNA]</scope>
    <source>
        <strain evidence="14 16">S3898</strain>
    </source>
</reference>
<gene>
    <name evidence="14" type="ORF">C1E23_05730</name>
    <name evidence="15" type="ORF">CWB73_06005</name>
</gene>
<keyword evidence="6" id="KW-0963">Cytoplasm</keyword>
<dbReference type="InterPro" id="IPR051206">
    <property type="entry name" value="NAMLAA_amidase_2"/>
</dbReference>
<evidence type="ECO:0000313" key="17">
    <source>
        <dbReference type="Proteomes" id="UP000307362"/>
    </source>
</evidence>
<reference evidence="15 17" key="1">
    <citation type="submission" date="2017-12" db="EMBL/GenBank/DDBJ databases">
        <authorList>
            <person name="Paulsen S."/>
            <person name="Gram L.K."/>
        </authorList>
    </citation>
    <scope>NUCLEOTIDE SEQUENCE [LARGE SCALE GENOMIC DNA]</scope>
    <source>
        <strain evidence="15 17">S1189</strain>
    </source>
</reference>
<comment type="caution">
    <text evidence="14">The sequence shown here is derived from an EMBL/GenBank/DDBJ whole genome shotgun (WGS) entry which is preliminary data.</text>
</comment>
<evidence type="ECO:0000256" key="4">
    <source>
        <dbReference type="ARBA" id="ARBA00007553"/>
    </source>
</evidence>
<evidence type="ECO:0000313" key="15">
    <source>
        <dbReference type="EMBL" id="TMP81957.1"/>
    </source>
</evidence>
<evidence type="ECO:0000256" key="7">
    <source>
        <dbReference type="ARBA" id="ARBA00022723"/>
    </source>
</evidence>
<evidence type="ECO:0000256" key="1">
    <source>
        <dbReference type="ARBA" id="ARBA00001561"/>
    </source>
</evidence>
<evidence type="ECO:0000256" key="11">
    <source>
        <dbReference type="ARBA" id="ARBA00039257"/>
    </source>
</evidence>
<dbReference type="OrthoDB" id="9794842at2"/>
<sequence length="185" mass="20896">MVLRVTTSDFYLPEARQRPCTFFDERPQEMDVDLLVIHNISLPAGQFGTEHVDALFTGEIDCSAHPSFTDLKGLKVSAHCFIQRNGAVLQYVPFDKRAWHAGVSEFKGRSRCNDFSIGIELEGTDTQPYTDEQYSSLVICTQYIMQLYPNITPDNIVGHCDIAPGRKTDPGEAFAWQKFLTLLNE</sequence>
<accession>A0A4Q7IQ51</accession>
<reference evidence="17" key="3">
    <citation type="submission" date="2019-06" db="EMBL/GenBank/DDBJ databases">
        <title>Co-occurence of chitin degradation, pigmentation and bioactivity in marine Pseudoalteromonas.</title>
        <authorList>
            <person name="Sonnenschein E.C."/>
            <person name="Bech P.K."/>
        </authorList>
    </citation>
    <scope>NUCLEOTIDE SEQUENCE [LARGE SCALE GENOMIC DNA]</scope>
    <source>
        <strain evidence="17">S1189</strain>
    </source>
</reference>
<evidence type="ECO:0000256" key="2">
    <source>
        <dbReference type="ARBA" id="ARBA00001947"/>
    </source>
</evidence>
<dbReference type="EMBL" id="PPSX01000019">
    <property type="protein sequence ID" value="RZQ54120.1"/>
    <property type="molecule type" value="Genomic_DNA"/>
</dbReference>
<evidence type="ECO:0000256" key="8">
    <source>
        <dbReference type="ARBA" id="ARBA00022801"/>
    </source>
</evidence>
<name>A0A4Q7IQ51_9GAMM</name>